<reference evidence="1" key="1">
    <citation type="submission" date="2002-11" db="EMBL/GenBank/DDBJ databases">
        <authorList>
            <person name="Stapleton M."/>
            <person name="Brokstein P."/>
            <person name="Hong L."/>
            <person name="Agbayani A."/>
            <person name="Carlson J."/>
            <person name="Champe M."/>
            <person name="Chavez C."/>
            <person name="Dorsett V."/>
            <person name="Dresnek D."/>
            <person name="Farfan D."/>
            <person name="Frise E."/>
            <person name="George R."/>
            <person name="Gonzalez M."/>
            <person name="Guarin H."/>
            <person name="Kronmiller B."/>
            <person name="Li P."/>
            <person name="Liao G."/>
            <person name="Miranda A."/>
            <person name="Mungall C.J."/>
            <person name="Nunoo J."/>
            <person name="Pacleb J."/>
            <person name="Paragas V."/>
            <person name="Park S."/>
            <person name="Patel S."/>
            <person name="Phouanenavong S."/>
            <person name="Wan K."/>
            <person name="Yu C."/>
            <person name="Lewis S.E."/>
            <person name="Rubin G.M."/>
            <person name="Celniker S."/>
        </authorList>
    </citation>
    <scope>NUCLEOTIDE SEQUENCE</scope>
    <source>
        <strain evidence="1">Berkeley</strain>
    </source>
</reference>
<dbReference type="IntAct" id="Q8I0D1">
    <property type="interactions" value="4"/>
</dbReference>
<dbReference type="OrthoDB" id="442860at2759"/>
<dbReference type="EMBL" id="BT001425">
    <property type="protein sequence ID" value="AAN71180.1"/>
    <property type="molecule type" value="mRNA"/>
</dbReference>
<dbReference type="VEuPathDB" id="VectorBase:FBgn0032149"/>
<gene>
    <name evidence="1" type="ORF">CG18854</name>
</gene>
<accession>Q8I0D1</accession>
<dbReference type="ExpressionAtlas" id="Q8I0D1">
    <property type="expression patterns" value="baseline and differential"/>
</dbReference>
<evidence type="ECO:0000313" key="1">
    <source>
        <dbReference type="EMBL" id="AAN71180.1"/>
    </source>
</evidence>
<protein>
    <submittedName>
        <fullName evidence="1">GH14831p</fullName>
    </submittedName>
</protein>
<dbReference type="UCSC" id="CG18854-RB">
    <property type="organism name" value="d. melanogaster"/>
</dbReference>
<sequence>MARMLLKWIRSPMTMQKWRMTNQYNPRMNTIHSCGCMGVRTCLSCEQDFQVAKSCLGESVLSLMPYEVQQPGKYNLDLVASYEDELLAPLLTDDQFATFEEMVLRIPLPNLCLIVLYGPG</sequence>
<organism evidence="1">
    <name type="scientific">Drosophila melanogaster</name>
    <name type="common">Fruit fly</name>
    <dbReference type="NCBI Taxonomy" id="7227"/>
    <lineage>
        <taxon>Eukaryota</taxon>
        <taxon>Metazoa</taxon>
        <taxon>Ecdysozoa</taxon>
        <taxon>Arthropoda</taxon>
        <taxon>Hexapoda</taxon>
        <taxon>Insecta</taxon>
        <taxon>Pterygota</taxon>
        <taxon>Neoptera</taxon>
        <taxon>Endopterygota</taxon>
        <taxon>Diptera</taxon>
        <taxon>Brachycera</taxon>
        <taxon>Muscomorpha</taxon>
        <taxon>Ephydroidea</taxon>
        <taxon>Drosophilidae</taxon>
        <taxon>Drosophila</taxon>
        <taxon>Sophophora</taxon>
    </lineage>
</organism>
<dbReference type="AlphaFoldDB" id="Q8I0D1"/>
<proteinExistence type="evidence at transcript level"/>
<name>Q8I0D1_DROME</name>